<evidence type="ECO:0000313" key="3">
    <source>
        <dbReference type="Proteomes" id="UP000825729"/>
    </source>
</evidence>
<dbReference type="EMBL" id="JAINDJ010000005">
    <property type="protein sequence ID" value="KAG9448244.1"/>
    <property type="molecule type" value="Genomic_DNA"/>
</dbReference>
<feature type="region of interest" description="Disordered" evidence="1">
    <location>
        <begin position="135"/>
        <end position="164"/>
    </location>
</feature>
<accession>A0AAV7EHN6</accession>
<dbReference type="GO" id="GO:0009507">
    <property type="term" value="C:chloroplast"/>
    <property type="evidence" value="ECO:0007669"/>
    <property type="project" value="TreeGrafter"/>
</dbReference>
<proteinExistence type="predicted"/>
<feature type="compositionally biased region" description="Basic and acidic residues" evidence="1">
    <location>
        <begin position="147"/>
        <end position="164"/>
    </location>
</feature>
<keyword evidence="3" id="KW-1185">Reference proteome</keyword>
<protein>
    <submittedName>
        <fullName evidence="2">Uncharacterized protein</fullName>
    </submittedName>
</protein>
<name>A0AAV7EHN6_ARIFI</name>
<reference evidence="2 3" key="1">
    <citation type="submission" date="2021-07" db="EMBL/GenBank/DDBJ databases">
        <title>The Aristolochia fimbriata genome: insights into angiosperm evolution, floral development and chemical biosynthesis.</title>
        <authorList>
            <person name="Jiao Y."/>
        </authorList>
    </citation>
    <scope>NUCLEOTIDE SEQUENCE [LARGE SCALE GENOMIC DNA]</scope>
    <source>
        <strain evidence="2">IBCAS-2021</strain>
        <tissue evidence="2">Leaf</tissue>
    </source>
</reference>
<dbReference type="PANTHER" id="PTHR47721">
    <property type="entry name" value="OS01G0235100 PROTEIN"/>
    <property type="match status" value="1"/>
</dbReference>
<feature type="region of interest" description="Disordered" evidence="1">
    <location>
        <begin position="44"/>
        <end position="68"/>
    </location>
</feature>
<gene>
    <name evidence="2" type="ORF">H6P81_014372</name>
</gene>
<dbReference type="Proteomes" id="UP000825729">
    <property type="component" value="Unassembled WGS sequence"/>
</dbReference>
<evidence type="ECO:0000313" key="2">
    <source>
        <dbReference type="EMBL" id="KAG9448244.1"/>
    </source>
</evidence>
<dbReference type="AlphaFoldDB" id="A0AAV7EHN6"/>
<evidence type="ECO:0000256" key="1">
    <source>
        <dbReference type="SAM" id="MobiDB-lite"/>
    </source>
</evidence>
<organism evidence="2 3">
    <name type="scientific">Aristolochia fimbriata</name>
    <name type="common">White veined hardy Dutchman's pipe vine</name>
    <dbReference type="NCBI Taxonomy" id="158543"/>
    <lineage>
        <taxon>Eukaryota</taxon>
        <taxon>Viridiplantae</taxon>
        <taxon>Streptophyta</taxon>
        <taxon>Embryophyta</taxon>
        <taxon>Tracheophyta</taxon>
        <taxon>Spermatophyta</taxon>
        <taxon>Magnoliopsida</taxon>
        <taxon>Magnoliidae</taxon>
        <taxon>Piperales</taxon>
        <taxon>Aristolochiaceae</taxon>
        <taxon>Aristolochia</taxon>
    </lineage>
</organism>
<sequence>MVVCLPIPSIQQIFSPNYHVDNRKLLHPCSLKISTSCSSSLREPILGEDSASSGISKGEDATPKDEEEQFPLGCKACGRAEIENGCNGEGRIQGGIGTVPGFGWWPIKAYRPCPGFVASGGRYKRVGQSMDEVAFGREGPKASSSFIEKDQPSKKEGSPRRFKR</sequence>
<dbReference type="PANTHER" id="PTHR47721:SF2">
    <property type="entry name" value="OS01G0235100 PROTEIN"/>
    <property type="match status" value="1"/>
</dbReference>
<comment type="caution">
    <text evidence="2">The sequence shown here is derived from an EMBL/GenBank/DDBJ whole genome shotgun (WGS) entry which is preliminary data.</text>
</comment>